<dbReference type="SUPFAM" id="SSF56672">
    <property type="entry name" value="DNA/RNA polymerases"/>
    <property type="match status" value="1"/>
</dbReference>
<evidence type="ECO:0000313" key="4">
    <source>
        <dbReference type="Proteomes" id="UP000257109"/>
    </source>
</evidence>
<organism evidence="3 4">
    <name type="scientific">Mucuna pruriens</name>
    <name type="common">Velvet bean</name>
    <name type="synonym">Dolichos pruriens</name>
    <dbReference type="NCBI Taxonomy" id="157652"/>
    <lineage>
        <taxon>Eukaryota</taxon>
        <taxon>Viridiplantae</taxon>
        <taxon>Streptophyta</taxon>
        <taxon>Embryophyta</taxon>
        <taxon>Tracheophyta</taxon>
        <taxon>Spermatophyta</taxon>
        <taxon>Magnoliopsida</taxon>
        <taxon>eudicotyledons</taxon>
        <taxon>Gunneridae</taxon>
        <taxon>Pentapetalae</taxon>
        <taxon>rosids</taxon>
        <taxon>fabids</taxon>
        <taxon>Fabales</taxon>
        <taxon>Fabaceae</taxon>
        <taxon>Papilionoideae</taxon>
        <taxon>50 kb inversion clade</taxon>
        <taxon>NPAAA clade</taxon>
        <taxon>indigoferoid/millettioid clade</taxon>
        <taxon>Phaseoleae</taxon>
        <taxon>Mucuna</taxon>
    </lineage>
</organism>
<dbReference type="Proteomes" id="UP000257109">
    <property type="component" value="Unassembled WGS sequence"/>
</dbReference>
<feature type="non-terminal residue" evidence="3">
    <location>
        <position position="1"/>
    </location>
</feature>
<dbReference type="AlphaFoldDB" id="A0A371EYH8"/>
<dbReference type="STRING" id="157652.A0A371EYH8"/>
<dbReference type="InterPro" id="IPR043502">
    <property type="entry name" value="DNA/RNA_pol_sf"/>
</dbReference>
<dbReference type="OrthoDB" id="529980at2759"/>
<feature type="region of interest" description="Disordered" evidence="1">
    <location>
        <begin position="166"/>
        <end position="196"/>
    </location>
</feature>
<proteinExistence type="predicted"/>
<comment type="caution">
    <text evidence="3">The sequence shown here is derived from an EMBL/GenBank/DDBJ whole genome shotgun (WGS) entry which is preliminary data.</text>
</comment>
<evidence type="ECO:0000259" key="2">
    <source>
        <dbReference type="Pfam" id="PF00078"/>
    </source>
</evidence>
<dbReference type="InterPro" id="IPR043128">
    <property type="entry name" value="Rev_trsase/Diguanyl_cyclase"/>
</dbReference>
<dbReference type="EMBL" id="QJKJ01011515">
    <property type="protein sequence ID" value="RDX70973.1"/>
    <property type="molecule type" value="Genomic_DNA"/>
</dbReference>
<dbReference type="CDD" id="cd01647">
    <property type="entry name" value="RT_LTR"/>
    <property type="match status" value="1"/>
</dbReference>
<accession>A0A371EYH8</accession>
<evidence type="ECO:0000256" key="1">
    <source>
        <dbReference type="SAM" id="MobiDB-lite"/>
    </source>
</evidence>
<evidence type="ECO:0000313" key="3">
    <source>
        <dbReference type="EMBL" id="RDX70973.1"/>
    </source>
</evidence>
<dbReference type="Pfam" id="PF00078">
    <property type="entry name" value="RVT_1"/>
    <property type="match status" value="1"/>
</dbReference>
<dbReference type="InterPro" id="IPR000477">
    <property type="entry name" value="RT_dom"/>
</dbReference>
<protein>
    <recommendedName>
        <fullName evidence="2">Reverse transcriptase domain-containing protein</fullName>
    </recommendedName>
</protein>
<name>A0A371EYH8_MUCPR</name>
<keyword evidence="4" id="KW-1185">Reference proteome</keyword>
<feature type="domain" description="Reverse transcriptase" evidence="2">
    <location>
        <begin position="3"/>
        <end position="119"/>
    </location>
</feature>
<dbReference type="Gene3D" id="3.30.70.270">
    <property type="match status" value="1"/>
</dbReference>
<sequence length="375" mass="43633">MCVDSRVINKIIVKNKYPIPRLDYMLDELYGSHVGYNQIRIKEGDKYKTTFKTKYGLYKSFGFTNATTLFVRLMNHALHSFIGKFLVVYFDDIIIYSKTLDEHVEHLYAVVIVLRENNCIKISESVDFVLNLFSKGISMDEKHKVDFVRKLHAKVRANIEKKNEQYASEEFDSRTNSFEDEGNDRDLSNKAKDPLCDIGGPMNMSKTKIMKHSLQASIVEIKKSLEQMSRPSCDLTKEDRSCHQHFREETSGNHKMKSVWIRLESRPEKWSSGVDYLVPTVGMVKRLRRFRLKCSRLRPNPDPFRESVYLKRLDHRESSFSSQVPILDIFNRSLFNNAVIAWLLAWPSRTGSCHFSDGEGGDLENMTFRVSSLWI</sequence>
<dbReference type="Gene3D" id="3.10.10.10">
    <property type="entry name" value="HIV Type 1 Reverse Transcriptase, subunit A, domain 1"/>
    <property type="match status" value="1"/>
</dbReference>
<dbReference type="PANTHER" id="PTHR24559:SF437">
    <property type="entry name" value="RNA-DIRECTED DNA POLYMERASE HOMOLOG"/>
    <property type="match status" value="1"/>
</dbReference>
<feature type="compositionally biased region" description="Basic and acidic residues" evidence="1">
    <location>
        <begin position="184"/>
        <end position="195"/>
    </location>
</feature>
<gene>
    <name evidence="3" type="ORF">CR513_49727</name>
</gene>
<reference evidence="3" key="1">
    <citation type="submission" date="2018-05" db="EMBL/GenBank/DDBJ databases">
        <title>Draft genome of Mucuna pruriens seed.</title>
        <authorList>
            <person name="Nnadi N.E."/>
            <person name="Vos R."/>
            <person name="Hasami M.H."/>
            <person name="Devisetty U.K."/>
            <person name="Aguiy J.C."/>
        </authorList>
    </citation>
    <scope>NUCLEOTIDE SEQUENCE [LARGE SCALE GENOMIC DNA]</scope>
    <source>
        <strain evidence="3">JCA_2017</strain>
    </source>
</reference>
<dbReference type="PANTHER" id="PTHR24559">
    <property type="entry name" value="TRANSPOSON TY3-I GAG-POL POLYPROTEIN"/>
    <property type="match status" value="1"/>
</dbReference>
<dbReference type="InterPro" id="IPR053134">
    <property type="entry name" value="RNA-dir_DNA_polymerase"/>
</dbReference>